<dbReference type="Gene3D" id="1.20.1280.50">
    <property type="match status" value="1"/>
</dbReference>
<gene>
    <name evidence="2" type="primary">Fbxo43</name>
    <name evidence="2" type="ORF">LEILUT_R00577</name>
</gene>
<feature type="non-terminal residue" evidence="2">
    <location>
        <position position="541"/>
    </location>
</feature>
<feature type="region of interest" description="Disordered" evidence="1">
    <location>
        <begin position="92"/>
        <end position="121"/>
    </location>
</feature>
<dbReference type="GO" id="GO:0005634">
    <property type="term" value="C:nucleus"/>
    <property type="evidence" value="ECO:0007669"/>
    <property type="project" value="TreeGrafter"/>
</dbReference>
<dbReference type="PANTHER" id="PTHR15493:SF1">
    <property type="entry name" value="F-BOX ONLY PROTEIN 43"/>
    <property type="match status" value="1"/>
</dbReference>
<feature type="compositionally biased region" description="Polar residues" evidence="1">
    <location>
        <begin position="199"/>
        <end position="210"/>
    </location>
</feature>
<dbReference type="InterPro" id="IPR047147">
    <property type="entry name" value="FBX5_43"/>
</dbReference>
<accession>A0A7L1ZRH5</accession>
<proteinExistence type="predicted"/>
<comment type="caution">
    <text evidence="2">The sequence shown here is derived from an EMBL/GenBank/DDBJ whole genome shotgun (WGS) entry which is preliminary data.</text>
</comment>
<protein>
    <submittedName>
        <fullName evidence="2">FBX43 protein</fullName>
    </submittedName>
</protein>
<evidence type="ECO:0000313" key="3">
    <source>
        <dbReference type="Proteomes" id="UP000524007"/>
    </source>
</evidence>
<dbReference type="Proteomes" id="UP000524007">
    <property type="component" value="Unassembled WGS sequence"/>
</dbReference>
<dbReference type="GO" id="GO:0007088">
    <property type="term" value="P:regulation of mitotic nuclear division"/>
    <property type="evidence" value="ECO:0007669"/>
    <property type="project" value="InterPro"/>
</dbReference>
<keyword evidence="3" id="KW-1185">Reference proteome</keyword>
<evidence type="ECO:0000313" key="2">
    <source>
        <dbReference type="EMBL" id="NXP35654.1"/>
    </source>
</evidence>
<sequence length="541" mass="60397">MSDGHPVSFNILKRSGLTPPRSNFKYSNFKDTCCTSAFLDSRCKESVKDPEAEGEAAPSVTSVSLLQEHSEHIHPSASFLRSPSIEKELNSISLSEEREANRSADYFETPKSSRKGSSLRRRLLLPKTIEAGTTAGCCERQPSSSGSIRKKIFSCVLSSEEKLSQTAADSPKDKGYTPLTTSTSEAEDSNPDSPKRRLSFSQQRTSTLDESQCKDPLLLESESLSPIQWKDVTASDTNEFNESVLRSVRDGVLRTPTYSMLPEASEGKFLTSITSPAENSNFGLCDVNSPPVKVANYPDLSTPEDSGYNSLPLDKSGDSLSDFEGSFQELFQKHREDSKTLDSKRKTRKLERVRRLSTLRELGSQSETEDNHGSPTSVNIVTKERNFVSEDHELVLKEHPTGDLVVSHGDLSRTPALKIVHEICLQRQRSENIDVTEIFMLDHVLPGLIGKKMGLEKLDILTELKDRNLKHVLAIVLDALTVESLCSIWKVSKSWREIIIQDRNAERRRSLYTKQLKEAAQEYLLKAEDAATRLNILNRSA</sequence>
<organism evidence="2 3">
    <name type="scientific">Leiothrix lutea</name>
    <name type="common">Red-billed leiothrix</name>
    <name type="synonym">Sylvia lutea</name>
    <dbReference type="NCBI Taxonomy" id="36275"/>
    <lineage>
        <taxon>Eukaryota</taxon>
        <taxon>Metazoa</taxon>
        <taxon>Chordata</taxon>
        <taxon>Craniata</taxon>
        <taxon>Vertebrata</taxon>
        <taxon>Euteleostomi</taxon>
        <taxon>Archelosauria</taxon>
        <taxon>Archosauria</taxon>
        <taxon>Dinosauria</taxon>
        <taxon>Saurischia</taxon>
        <taxon>Theropoda</taxon>
        <taxon>Coelurosauria</taxon>
        <taxon>Aves</taxon>
        <taxon>Neognathae</taxon>
        <taxon>Neoaves</taxon>
        <taxon>Telluraves</taxon>
        <taxon>Australaves</taxon>
        <taxon>Passeriformes</taxon>
        <taxon>Sylvioidea</taxon>
        <taxon>Leiothrichidae</taxon>
        <taxon>Leiothrix</taxon>
    </lineage>
</organism>
<dbReference type="GO" id="GO:0045835">
    <property type="term" value="P:negative regulation of meiotic nuclear division"/>
    <property type="evidence" value="ECO:0007669"/>
    <property type="project" value="InterPro"/>
</dbReference>
<dbReference type="AlphaFoldDB" id="A0A7L1ZRH5"/>
<feature type="region of interest" description="Disordered" evidence="1">
    <location>
        <begin position="164"/>
        <end position="214"/>
    </location>
</feature>
<dbReference type="PANTHER" id="PTHR15493">
    <property type="entry name" value="F-BOX ONLY PROTEIN 5 AND 43"/>
    <property type="match status" value="1"/>
</dbReference>
<evidence type="ECO:0000256" key="1">
    <source>
        <dbReference type="SAM" id="MobiDB-lite"/>
    </source>
</evidence>
<dbReference type="FunFam" id="1.20.1280.50:FF:000046">
    <property type="entry name" value="F-box protein 43"/>
    <property type="match status" value="1"/>
</dbReference>
<feature type="non-terminal residue" evidence="2">
    <location>
        <position position="1"/>
    </location>
</feature>
<reference evidence="2 3" key="1">
    <citation type="submission" date="2019-09" db="EMBL/GenBank/DDBJ databases">
        <title>Bird 10,000 Genomes (B10K) Project - Family phase.</title>
        <authorList>
            <person name="Zhang G."/>
        </authorList>
    </citation>
    <scope>NUCLEOTIDE SEQUENCE [LARGE SCALE GENOMIC DNA]</scope>
    <source>
        <strain evidence="2">B10K-DU-002-43</strain>
        <tissue evidence="2">Muscle</tissue>
    </source>
</reference>
<dbReference type="EMBL" id="VXBY01000873">
    <property type="protein sequence ID" value="NXP35654.1"/>
    <property type="molecule type" value="Genomic_DNA"/>
</dbReference>
<feature type="compositionally biased region" description="Basic and acidic residues" evidence="1">
    <location>
        <begin position="92"/>
        <end position="102"/>
    </location>
</feature>
<name>A0A7L1ZRH5_LEILU</name>
<feature type="compositionally biased region" description="Basic residues" evidence="1">
    <location>
        <begin position="112"/>
        <end position="121"/>
    </location>
</feature>
<feature type="region of interest" description="Disordered" evidence="1">
    <location>
        <begin position="356"/>
        <end position="377"/>
    </location>
</feature>